<gene>
    <name evidence="1" type="ORF">IscW_ISCW015118</name>
</gene>
<dbReference type="PaxDb" id="6945-B7QNE1"/>
<proteinExistence type="predicted"/>
<dbReference type="VEuPathDB" id="VectorBase:ISCW015118"/>
<evidence type="ECO:0000313" key="1">
    <source>
        <dbReference type="EMBL" id="EEC20363.1"/>
    </source>
</evidence>
<feature type="non-terminal residue" evidence="1">
    <location>
        <position position="59"/>
    </location>
</feature>
<reference evidence="1" key="1">
    <citation type="submission" date="2008-03" db="EMBL/GenBank/DDBJ databases">
        <title>Annotation of Ixodes scapularis.</title>
        <authorList>
            <consortium name="Ixodes scapularis Genome Project Consortium"/>
            <person name="Caler E."/>
            <person name="Hannick L.I."/>
            <person name="Bidwell S."/>
            <person name="Joardar V."/>
            <person name="Thiagarajan M."/>
            <person name="Amedeo P."/>
            <person name="Galinsky K.J."/>
            <person name="Schobel S."/>
            <person name="Inman J."/>
            <person name="Hostetler J."/>
            <person name="Miller J."/>
            <person name="Hammond M."/>
            <person name="Megy K."/>
            <person name="Lawson D."/>
            <person name="Kodira C."/>
            <person name="Sutton G."/>
            <person name="Meyer J."/>
            <person name="Hill C.A."/>
            <person name="Birren B."/>
            <person name="Nene V."/>
            <person name="Collins F."/>
            <person name="Alarcon-Chaidez F."/>
            <person name="Wikel S."/>
            <person name="Strausberg R."/>
        </authorList>
    </citation>
    <scope>NUCLEOTIDE SEQUENCE [LARGE SCALE GENOMIC DNA]</scope>
    <source>
        <strain evidence="1">Wikel colony</strain>
    </source>
</reference>
<dbReference type="AlphaFoldDB" id="B7QNE1"/>
<dbReference type="VEuPathDB" id="VectorBase:ISCI015118"/>
<dbReference type="EMBL" id="DS978280">
    <property type="protein sequence ID" value="EEC20363.1"/>
    <property type="molecule type" value="Genomic_DNA"/>
</dbReference>
<feature type="non-terminal residue" evidence="1">
    <location>
        <position position="1"/>
    </location>
</feature>
<organism>
    <name type="scientific">Ixodes scapularis</name>
    <name type="common">Black-legged tick</name>
    <name type="synonym">Deer tick</name>
    <dbReference type="NCBI Taxonomy" id="6945"/>
    <lineage>
        <taxon>Eukaryota</taxon>
        <taxon>Metazoa</taxon>
        <taxon>Ecdysozoa</taxon>
        <taxon>Arthropoda</taxon>
        <taxon>Chelicerata</taxon>
        <taxon>Arachnida</taxon>
        <taxon>Acari</taxon>
        <taxon>Parasitiformes</taxon>
        <taxon>Ixodida</taxon>
        <taxon>Ixodoidea</taxon>
        <taxon>Ixodidae</taxon>
        <taxon>Ixodinae</taxon>
        <taxon>Ixodes</taxon>
    </lineage>
</organism>
<dbReference type="Gene3D" id="3.30.70.1820">
    <property type="entry name" value="L1 transposable element, RRM domain"/>
    <property type="match status" value="1"/>
</dbReference>
<name>B7QNE1_IXOSC</name>
<sequence>DSHDDLDNRSRRNNLIFFGIPDVQNETWATSEERIVSFCSEKLNIQIDSAAIERAHRLG</sequence>
<accession>B7QNE1</accession>
<protein>
    <submittedName>
        <fullName evidence="1">Uncharacterized protein</fullName>
    </submittedName>
</protein>